<keyword evidence="3" id="KW-0804">Transcription</keyword>
<dbReference type="SUPFAM" id="SSF46689">
    <property type="entry name" value="Homeodomain-like"/>
    <property type="match status" value="1"/>
</dbReference>
<evidence type="ECO:0000256" key="3">
    <source>
        <dbReference type="ARBA" id="ARBA00023163"/>
    </source>
</evidence>
<feature type="DNA-binding region" description="H-T-H motif" evidence="4">
    <location>
        <begin position="50"/>
        <end position="69"/>
    </location>
</feature>
<dbReference type="GO" id="GO:0003700">
    <property type="term" value="F:DNA-binding transcription factor activity"/>
    <property type="evidence" value="ECO:0007669"/>
    <property type="project" value="TreeGrafter"/>
</dbReference>
<dbReference type="eggNOG" id="COG1309">
    <property type="taxonomic scope" value="Bacteria"/>
</dbReference>
<evidence type="ECO:0000313" key="6">
    <source>
        <dbReference type="EMBL" id="ADB54191.1"/>
    </source>
</evidence>
<accession>D3F2R0</accession>
<dbReference type="PRINTS" id="PR00455">
    <property type="entry name" value="HTHTETR"/>
</dbReference>
<proteinExistence type="predicted"/>
<dbReference type="Gene3D" id="1.10.10.60">
    <property type="entry name" value="Homeodomain-like"/>
    <property type="match status" value="1"/>
</dbReference>
<dbReference type="AlphaFoldDB" id="D3F2R0"/>
<dbReference type="STRING" id="469383.Cwoe_5790"/>
<keyword evidence="2 4" id="KW-0238">DNA-binding</keyword>
<evidence type="ECO:0000256" key="4">
    <source>
        <dbReference type="PROSITE-ProRule" id="PRU00335"/>
    </source>
</evidence>
<sequence>MASSDRTTPRTAVPRGRHAPPLEVRLGLQRERLFEAAAAVFCETGYADASAESISRAAGMSKATFYEHFANKEECILALFDHAYDVLLTRIVKAATAAGDEPLARMREGMRAFLVALVEFPNESQTLLVEIIGAGPAAAQRRDEIVARFANVLDNENERMAQTHDFPRFASPDDAFAVIGAIAELASRQIRLGQPAHPLDLQPVIERFAVGLLGQRTPPA</sequence>
<dbReference type="PROSITE" id="PS50977">
    <property type="entry name" value="HTH_TETR_2"/>
    <property type="match status" value="1"/>
</dbReference>
<reference evidence="7" key="2">
    <citation type="submission" date="2010-01" db="EMBL/GenBank/DDBJ databases">
        <title>The complete genome of Conexibacter woesei DSM 14684.</title>
        <authorList>
            <consortium name="US DOE Joint Genome Institute (JGI-PGF)"/>
            <person name="Lucas S."/>
            <person name="Copeland A."/>
            <person name="Lapidus A."/>
            <person name="Glavina del Rio T."/>
            <person name="Dalin E."/>
            <person name="Tice H."/>
            <person name="Bruce D."/>
            <person name="Goodwin L."/>
            <person name="Pitluck S."/>
            <person name="Kyrpides N."/>
            <person name="Mavromatis K."/>
            <person name="Ivanova N."/>
            <person name="Mikhailova N."/>
            <person name="Chertkov O."/>
            <person name="Brettin T."/>
            <person name="Detter J.C."/>
            <person name="Han C."/>
            <person name="Larimer F."/>
            <person name="Land M."/>
            <person name="Hauser L."/>
            <person name="Markowitz V."/>
            <person name="Cheng J.-F."/>
            <person name="Hugenholtz P."/>
            <person name="Woyke T."/>
            <person name="Wu D."/>
            <person name="Pukall R."/>
            <person name="Steenblock K."/>
            <person name="Schneider S."/>
            <person name="Klenk H.-P."/>
            <person name="Eisen J.A."/>
        </authorList>
    </citation>
    <scope>NUCLEOTIDE SEQUENCE [LARGE SCALE GENOMIC DNA]</scope>
    <source>
        <strain evidence="7">DSM 14684 / CIP 108061 / JCM 11494 / NBRC 100937 / ID131577</strain>
    </source>
</reference>
<dbReference type="PANTHER" id="PTHR30055">
    <property type="entry name" value="HTH-TYPE TRANSCRIPTIONAL REGULATOR RUTR"/>
    <property type="match status" value="1"/>
</dbReference>
<dbReference type="InterPro" id="IPR009057">
    <property type="entry name" value="Homeodomain-like_sf"/>
</dbReference>
<reference evidence="6 7" key="1">
    <citation type="journal article" date="2010" name="Stand. Genomic Sci.">
        <title>Complete genome sequence of Conexibacter woesei type strain (ID131577).</title>
        <authorList>
            <person name="Pukall R."/>
            <person name="Lapidus A."/>
            <person name="Glavina Del Rio T."/>
            <person name="Copeland A."/>
            <person name="Tice H."/>
            <person name="Cheng J.-F."/>
            <person name="Lucas S."/>
            <person name="Chen F."/>
            <person name="Nolan M."/>
            <person name="Bruce D."/>
            <person name="Goodwin L."/>
            <person name="Pitluck S."/>
            <person name="Mavromatis K."/>
            <person name="Ivanova N."/>
            <person name="Ovchinnikova G."/>
            <person name="Pati A."/>
            <person name="Chen A."/>
            <person name="Palaniappan K."/>
            <person name="Land M."/>
            <person name="Hauser L."/>
            <person name="Chang Y.-J."/>
            <person name="Jeffries C.D."/>
            <person name="Chain P."/>
            <person name="Meincke L."/>
            <person name="Sims D."/>
            <person name="Brettin T."/>
            <person name="Detter J.C."/>
            <person name="Rohde M."/>
            <person name="Goeker M."/>
            <person name="Bristow J."/>
            <person name="Eisen J.A."/>
            <person name="Markowitz V."/>
            <person name="Kyrpides N.C."/>
            <person name="Klenk H.-P."/>
            <person name="Hugenholtz P."/>
        </authorList>
    </citation>
    <scope>NUCLEOTIDE SEQUENCE [LARGE SCALE GENOMIC DNA]</scope>
    <source>
        <strain evidence="7">DSM 14684 / CIP 108061 / JCM 11494 / NBRC 100937 / ID131577</strain>
    </source>
</reference>
<evidence type="ECO:0000256" key="1">
    <source>
        <dbReference type="ARBA" id="ARBA00023015"/>
    </source>
</evidence>
<dbReference type="Proteomes" id="UP000008229">
    <property type="component" value="Chromosome"/>
</dbReference>
<feature type="domain" description="HTH tetR-type" evidence="5">
    <location>
        <begin position="27"/>
        <end position="87"/>
    </location>
</feature>
<organism evidence="6 7">
    <name type="scientific">Conexibacter woesei (strain DSM 14684 / CCUG 47730 / CIP 108061 / JCM 11494 / NBRC 100937 / ID131577)</name>
    <dbReference type="NCBI Taxonomy" id="469383"/>
    <lineage>
        <taxon>Bacteria</taxon>
        <taxon>Bacillati</taxon>
        <taxon>Actinomycetota</taxon>
        <taxon>Thermoleophilia</taxon>
        <taxon>Solirubrobacterales</taxon>
        <taxon>Conexibacteraceae</taxon>
        <taxon>Conexibacter</taxon>
    </lineage>
</organism>
<dbReference type="InterPro" id="IPR001647">
    <property type="entry name" value="HTH_TetR"/>
</dbReference>
<dbReference type="KEGG" id="cwo:Cwoe_5790"/>
<dbReference type="Pfam" id="PF00440">
    <property type="entry name" value="TetR_N"/>
    <property type="match status" value="1"/>
</dbReference>
<dbReference type="GO" id="GO:0000976">
    <property type="term" value="F:transcription cis-regulatory region binding"/>
    <property type="evidence" value="ECO:0007669"/>
    <property type="project" value="TreeGrafter"/>
</dbReference>
<keyword evidence="7" id="KW-1185">Reference proteome</keyword>
<dbReference type="Gene3D" id="1.10.357.10">
    <property type="entry name" value="Tetracycline Repressor, domain 2"/>
    <property type="match status" value="1"/>
</dbReference>
<dbReference type="OrthoDB" id="5242485at2"/>
<gene>
    <name evidence="6" type="ordered locus">Cwoe_5790</name>
</gene>
<dbReference type="EMBL" id="CP001854">
    <property type="protein sequence ID" value="ADB54191.1"/>
    <property type="molecule type" value="Genomic_DNA"/>
</dbReference>
<evidence type="ECO:0000256" key="2">
    <source>
        <dbReference type="ARBA" id="ARBA00023125"/>
    </source>
</evidence>
<protein>
    <submittedName>
        <fullName evidence="6">Transcriptional regulator, TetR family</fullName>
    </submittedName>
</protein>
<evidence type="ECO:0000313" key="7">
    <source>
        <dbReference type="Proteomes" id="UP000008229"/>
    </source>
</evidence>
<name>D3F2R0_CONWI</name>
<dbReference type="RefSeq" id="WP_012937242.1">
    <property type="nucleotide sequence ID" value="NC_013739.1"/>
</dbReference>
<dbReference type="HOGENOM" id="CLU_069356_13_1_11"/>
<dbReference type="PANTHER" id="PTHR30055:SF238">
    <property type="entry name" value="MYCOFACTOCIN BIOSYNTHESIS TRANSCRIPTIONAL REGULATOR MFTR-RELATED"/>
    <property type="match status" value="1"/>
</dbReference>
<keyword evidence="1" id="KW-0805">Transcription regulation</keyword>
<evidence type="ECO:0000259" key="5">
    <source>
        <dbReference type="PROSITE" id="PS50977"/>
    </source>
</evidence>
<dbReference type="InterPro" id="IPR050109">
    <property type="entry name" value="HTH-type_TetR-like_transc_reg"/>
</dbReference>